<evidence type="ECO:0000313" key="2">
    <source>
        <dbReference type="Proteomes" id="UP001236014"/>
    </source>
</evidence>
<organism evidence="1 2">
    <name type="scientific">Amycolatopsis carbonis</name>
    <dbReference type="NCBI Taxonomy" id="715471"/>
    <lineage>
        <taxon>Bacteria</taxon>
        <taxon>Bacillati</taxon>
        <taxon>Actinomycetota</taxon>
        <taxon>Actinomycetes</taxon>
        <taxon>Pseudonocardiales</taxon>
        <taxon>Pseudonocardiaceae</taxon>
        <taxon>Amycolatopsis</taxon>
    </lineage>
</organism>
<dbReference type="RefSeq" id="WP_285973308.1">
    <property type="nucleotide sequence ID" value="NZ_CP127294.1"/>
</dbReference>
<evidence type="ECO:0000313" key="1">
    <source>
        <dbReference type="EMBL" id="WIX82743.1"/>
    </source>
</evidence>
<dbReference type="InterPro" id="IPR029058">
    <property type="entry name" value="AB_hydrolase_fold"/>
</dbReference>
<evidence type="ECO:0008006" key="3">
    <source>
        <dbReference type="Google" id="ProtNLM"/>
    </source>
</evidence>
<proteinExistence type="predicted"/>
<dbReference type="EMBL" id="CP127294">
    <property type="protein sequence ID" value="WIX82743.1"/>
    <property type="molecule type" value="Genomic_DNA"/>
</dbReference>
<dbReference type="SUPFAM" id="SSF53474">
    <property type="entry name" value="alpha/beta-Hydrolases"/>
    <property type="match status" value="1"/>
</dbReference>
<protein>
    <recommendedName>
        <fullName evidence="3">Alpha/beta hydrolase</fullName>
    </recommendedName>
</protein>
<accession>A0A9Y2IQ76</accession>
<dbReference type="KEGG" id="acab:QRX50_19165"/>
<gene>
    <name evidence="1" type="ORF">QRX50_19165</name>
</gene>
<dbReference type="Proteomes" id="UP001236014">
    <property type="component" value="Chromosome"/>
</dbReference>
<reference evidence="1 2" key="1">
    <citation type="submission" date="2023-06" db="EMBL/GenBank/DDBJ databases">
        <authorList>
            <person name="Oyuntsetseg B."/>
            <person name="Kim S.B."/>
        </authorList>
    </citation>
    <scope>NUCLEOTIDE SEQUENCE [LARGE SCALE GENOMIC DNA]</scope>
    <source>
        <strain evidence="1 2">2-15</strain>
    </source>
</reference>
<dbReference type="Gene3D" id="3.40.50.1820">
    <property type="entry name" value="alpha/beta hydrolase"/>
    <property type="match status" value="1"/>
</dbReference>
<dbReference type="AlphaFoldDB" id="A0A9Y2IQ76"/>
<name>A0A9Y2IQ76_9PSEU</name>
<keyword evidence="2" id="KW-1185">Reference proteome</keyword>
<sequence length="99" mass="10627">MTPDDGTVWRNRVAARSLFSFVWRRPVRRAAEVAVPLLLVVPEHDSMAPIGPVLRLAATAPSAELPRVAGGHYDVYEGGASFADTVAAEVAFLGRVTAR</sequence>